<proteinExistence type="predicted"/>
<gene>
    <name evidence="1" type="ORF">ACA1_308130</name>
</gene>
<dbReference type="RefSeq" id="XP_004358267.1">
    <property type="nucleotide sequence ID" value="XM_004358210.1"/>
</dbReference>
<dbReference type="KEGG" id="acan:ACA1_308130"/>
<reference evidence="1 2" key="1">
    <citation type="journal article" date="2013" name="Genome Biol.">
        <title>Genome of Acanthamoeba castellanii highlights extensive lateral gene transfer and early evolution of tyrosine kinase signaling.</title>
        <authorList>
            <person name="Clarke M."/>
            <person name="Lohan A.J."/>
            <person name="Liu B."/>
            <person name="Lagkouvardos I."/>
            <person name="Roy S."/>
            <person name="Zafar N."/>
            <person name="Bertelli C."/>
            <person name="Schilde C."/>
            <person name="Kianianmomeni A."/>
            <person name="Burglin T.R."/>
            <person name="Frech C."/>
            <person name="Turcotte B."/>
            <person name="Kopec K.O."/>
            <person name="Synnott J.M."/>
            <person name="Choo C."/>
            <person name="Paponov I."/>
            <person name="Finkler A."/>
            <person name="Soon Heng Tan C."/>
            <person name="Hutchins A.P."/>
            <person name="Weinmeier T."/>
            <person name="Rattei T."/>
            <person name="Chu J.S."/>
            <person name="Gimenez G."/>
            <person name="Irimia M."/>
            <person name="Rigden D.J."/>
            <person name="Fitzpatrick D.A."/>
            <person name="Lorenzo-Morales J."/>
            <person name="Bateman A."/>
            <person name="Chiu C.H."/>
            <person name="Tang P."/>
            <person name="Hegemann P."/>
            <person name="Fromm H."/>
            <person name="Raoult D."/>
            <person name="Greub G."/>
            <person name="Miranda-Saavedra D."/>
            <person name="Chen N."/>
            <person name="Nash P."/>
            <person name="Ginger M.L."/>
            <person name="Horn M."/>
            <person name="Schaap P."/>
            <person name="Caler L."/>
            <person name="Loftus B."/>
        </authorList>
    </citation>
    <scope>NUCLEOTIDE SEQUENCE [LARGE SCALE GENOMIC DNA]</scope>
    <source>
        <strain evidence="1 2">Neff</strain>
    </source>
</reference>
<name>L8HM18_ACACF</name>
<organism evidence="1 2">
    <name type="scientific">Acanthamoeba castellanii (strain ATCC 30010 / Neff)</name>
    <dbReference type="NCBI Taxonomy" id="1257118"/>
    <lineage>
        <taxon>Eukaryota</taxon>
        <taxon>Amoebozoa</taxon>
        <taxon>Discosea</taxon>
        <taxon>Longamoebia</taxon>
        <taxon>Centramoebida</taxon>
        <taxon>Acanthamoebidae</taxon>
        <taxon>Acanthamoeba</taxon>
    </lineage>
</organism>
<dbReference type="EMBL" id="KB007793">
    <property type="protein sequence ID" value="ELR25703.1"/>
    <property type="molecule type" value="Genomic_DNA"/>
</dbReference>
<dbReference type="AlphaFoldDB" id="L8HM18"/>
<dbReference type="Proteomes" id="UP000011083">
    <property type="component" value="Unassembled WGS sequence"/>
</dbReference>
<evidence type="ECO:0000313" key="1">
    <source>
        <dbReference type="EMBL" id="ELR25703.1"/>
    </source>
</evidence>
<dbReference type="GeneID" id="14926778"/>
<accession>L8HM18</accession>
<keyword evidence="2" id="KW-1185">Reference proteome</keyword>
<evidence type="ECO:0000313" key="2">
    <source>
        <dbReference type="Proteomes" id="UP000011083"/>
    </source>
</evidence>
<protein>
    <submittedName>
        <fullName evidence="1">Uncharacterized protein</fullName>
    </submittedName>
</protein>
<sequence>MGIKLFLTGIELVVADDLRSPTSLPVRSVLHQLFVSTHMDAEFELVTKPPANAMIQPSQMYEVTVVGLEVQVPRTNSYILHPS</sequence>
<dbReference type="VEuPathDB" id="AmoebaDB:ACA1_308130"/>